<dbReference type="InterPro" id="IPR047817">
    <property type="entry name" value="ABC2_TM_bact-type"/>
</dbReference>
<keyword evidence="3 6" id="KW-1133">Transmembrane helix</keyword>
<gene>
    <name evidence="8" type="ORF">ACFQRF_24750</name>
</gene>
<accession>A0ABW2KPI4</accession>
<comment type="subcellular location">
    <subcellularLocation>
        <location evidence="6">Cell membrane</location>
        <topology evidence="6">Multi-pass membrane protein</topology>
    </subcellularLocation>
    <subcellularLocation>
        <location evidence="1">Membrane</location>
        <topology evidence="1">Multi-pass membrane protein</topology>
    </subcellularLocation>
</comment>
<protein>
    <recommendedName>
        <fullName evidence="6">Transport permease protein</fullName>
    </recommendedName>
</protein>
<proteinExistence type="inferred from homology"/>
<dbReference type="PIRSF" id="PIRSF006648">
    <property type="entry name" value="DrrB"/>
    <property type="match status" value="1"/>
</dbReference>
<keyword evidence="6" id="KW-0813">Transport</keyword>
<name>A0ABW2KPI4_9ACTN</name>
<keyword evidence="5" id="KW-0046">Antibiotic resistance</keyword>
<evidence type="ECO:0000256" key="2">
    <source>
        <dbReference type="ARBA" id="ARBA00022692"/>
    </source>
</evidence>
<comment type="caution">
    <text evidence="8">The sequence shown here is derived from an EMBL/GenBank/DDBJ whole genome shotgun (WGS) entry which is preliminary data.</text>
</comment>
<evidence type="ECO:0000256" key="4">
    <source>
        <dbReference type="ARBA" id="ARBA00023136"/>
    </source>
</evidence>
<dbReference type="PANTHER" id="PTHR43229">
    <property type="entry name" value="NODULATION PROTEIN J"/>
    <property type="match status" value="1"/>
</dbReference>
<evidence type="ECO:0000256" key="1">
    <source>
        <dbReference type="ARBA" id="ARBA00004141"/>
    </source>
</evidence>
<feature type="transmembrane region" description="Helical" evidence="6">
    <location>
        <begin position="83"/>
        <end position="103"/>
    </location>
</feature>
<feature type="transmembrane region" description="Helical" evidence="6">
    <location>
        <begin position="54"/>
        <end position="77"/>
    </location>
</feature>
<reference evidence="9" key="1">
    <citation type="journal article" date="2019" name="Int. J. Syst. Evol. Microbiol.">
        <title>The Global Catalogue of Microorganisms (GCM) 10K type strain sequencing project: providing services to taxonomists for standard genome sequencing and annotation.</title>
        <authorList>
            <consortium name="The Broad Institute Genomics Platform"/>
            <consortium name="The Broad Institute Genome Sequencing Center for Infectious Disease"/>
            <person name="Wu L."/>
            <person name="Ma J."/>
        </authorList>
    </citation>
    <scope>NUCLEOTIDE SEQUENCE [LARGE SCALE GENOMIC DNA]</scope>
    <source>
        <strain evidence="9">CGMCC 4.7382</strain>
    </source>
</reference>
<keyword evidence="6" id="KW-1003">Cell membrane</keyword>
<keyword evidence="9" id="KW-1185">Reference proteome</keyword>
<evidence type="ECO:0000313" key="8">
    <source>
        <dbReference type="EMBL" id="MFC7330949.1"/>
    </source>
</evidence>
<dbReference type="InterPro" id="IPR013525">
    <property type="entry name" value="ABC2_TM"/>
</dbReference>
<feature type="transmembrane region" description="Helical" evidence="6">
    <location>
        <begin position="163"/>
        <end position="190"/>
    </location>
</feature>
<evidence type="ECO:0000259" key="7">
    <source>
        <dbReference type="PROSITE" id="PS51012"/>
    </source>
</evidence>
<dbReference type="PROSITE" id="PS51012">
    <property type="entry name" value="ABC_TM2"/>
    <property type="match status" value="1"/>
</dbReference>
<evidence type="ECO:0000256" key="5">
    <source>
        <dbReference type="ARBA" id="ARBA00023251"/>
    </source>
</evidence>
<dbReference type="InterPro" id="IPR000412">
    <property type="entry name" value="ABC_2_transport"/>
</dbReference>
<dbReference type="EMBL" id="JBHTBH010000014">
    <property type="protein sequence ID" value="MFC7330949.1"/>
    <property type="molecule type" value="Genomic_DNA"/>
</dbReference>
<dbReference type="Proteomes" id="UP001596540">
    <property type="component" value="Unassembled WGS sequence"/>
</dbReference>
<keyword evidence="4 6" id="KW-0472">Membrane</keyword>
<sequence>MTTTPIPGPGPAGEEALRRALGARTRPPRPGPLSASLTHSWRTLTKFRSSPAQLIDIVLMPIVFLLMFTYLFGGAFAGSTSDYLQFFLPGILVMTVVLMTVYTGTALNTDITKGVFDRFRTLPFWQPATIVGNLLGDLVRYTIALTITTGLGLLLGFRPAGGLTGVLLTMLLLICFAFSVGWIFAALGVVVRSPESVSGTSMIVMFPLIFTSNVFVDTATMPGWMQAIVSVNPVSHAATAARGLMHGTATPGQLGLVLLTSAALIVVFAPLTMYLYRNKNRR</sequence>
<evidence type="ECO:0000256" key="3">
    <source>
        <dbReference type="ARBA" id="ARBA00022989"/>
    </source>
</evidence>
<dbReference type="PANTHER" id="PTHR43229:SF2">
    <property type="entry name" value="NODULATION PROTEIN J"/>
    <property type="match status" value="1"/>
</dbReference>
<keyword evidence="2 6" id="KW-0812">Transmembrane</keyword>
<dbReference type="InterPro" id="IPR051784">
    <property type="entry name" value="Nod_factor_ABC_transporter"/>
</dbReference>
<evidence type="ECO:0000256" key="6">
    <source>
        <dbReference type="RuleBase" id="RU361157"/>
    </source>
</evidence>
<evidence type="ECO:0000313" key="9">
    <source>
        <dbReference type="Proteomes" id="UP001596540"/>
    </source>
</evidence>
<feature type="transmembrane region" description="Helical" evidence="6">
    <location>
        <begin position="254"/>
        <end position="276"/>
    </location>
</feature>
<comment type="similarity">
    <text evidence="6">Belongs to the ABC-2 integral membrane protein family.</text>
</comment>
<dbReference type="Pfam" id="PF01061">
    <property type="entry name" value="ABC2_membrane"/>
    <property type="match status" value="1"/>
</dbReference>
<feature type="transmembrane region" description="Helical" evidence="6">
    <location>
        <begin position="197"/>
        <end position="216"/>
    </location>
</feature>
<feature type="domain" description="ABC transmembrane type-2" evidence="7">
    <location>
        <begin position="52"/>
        <end position="279"/>
    </location>
</feature>
<feature type="transmembrane region" description="Helical" evidence="6">
    <location>
        <begin position="138"/>
        <end position="157"/>
    </location>
</feature>
<dbReference type="RefSeq" id="WP_379873583.1">
    <property type="nucleotide sequence ID" value="NZ_JBHTBH010000014.1"/>
</dbReference>
<organism evidence="8 9">
    <name type="scientific">Marinactinospora rubrisoli</name>
    <dbReference type="NCBI Taxonomy" id="2715399"/>
    <lineage>
        <taxon>Bacteria</taxon>
        <taxon>Bacillati</taxon>
        <taxon>Actinomycetota</taxon>
        <taxon>Actinomycetes</taxon>
        <taxon>Streptosporangiales</taxon>
        <taxon>Nocardiopsidaceae</taxon>
        <taxon>Marinactinospora</taxon>
    </lineage>
</organism>